<evidence type="ECO:0000313" key="4">
    <source>
        <dbReference type="Proteomes" id="UP000199700"/>
    </source>
</evidence>
<dbReference type="STRING" id="629680.SAMN04489751_0995"/>
<dbReference type="InterPro" id="IPR023485">
    <property type="entry name" value="Ptyr_pPase"/>
</dbReference>
<accession>A0A1H1NMR8</accession>
<evidence type="ECO:0000259" key="2">
    <source>
        <dbReference type="SMART" id="SM00226"/>
    </source>
</evidence>
<organism evidence="3 4">
    <name type="scientific">Brevibacterium sandarakinum</name>
    <dbReference type="NCBI Taxonomy" id="629680"/>
    <lineage>
        <taxon>Bacteria</taxon>
        <taxon>Bacillati</taxon>
        <taxon>Actinomycetota</taxon>
        <taxon>Actinomycetes</taxon>
        <taxon>Micrococcales</taxon>
        <taxon>Brevibacteriaceae</taxon>
        <taxon>Brevibacterium</taxon>
    </lineage>
</organism>
<evidence type="ECO:0000313" key="3">
    <source>
        <dbReference type="EMBL" id="SDS00150.1"/>
    </source>
</evidence>
<dbReference type="EMBL" id="LT629739">
    <property type="protein sequence ID" value="SDS00150.1"/>
    <property type="molecule type" value="Genomic_DNA"/>
</dbReference>
<sequence length="136" mass="14659">MADHKPSVLFVCVHNAGRSQMAAGYLRHYAGNRIEVRSAGSVPAEHINPIAVEAMGEDGIDITAEQPKVLTNEAVQDSDVVITMGCGDACPFFPGKRYEDWELDDPAGQGIEAVRPIRDDIKTRIEALVADLLGQG</sequence>
<dbReference type="SUPFAM" id="SSF52788">
    <property type="entry name" value="Phosphotyrosine protein phosphatases I"/>
    <property type="match status" value="1"/>
</dbReference>
<feature type="domain" description="Phosphotyrosine protein phosphatase I" evidence="2">
    <location>
        <begin position="6"/>
        <end position="131"/>
    </location>
</feature>
<dbReference type="InterPro" id="IPR036196">
    <property type="entry name" value="Ptyr_pPase_sf"/>
</dbReference>
<dbReference type="PANTHER" id="PTHR43428">
    <property type="entry name" value="ARSENATE REDUCTASE"/>
    <property type="match status" value="1"/>
</dbReference>
<dbReference type="SMART" id="SM00226">
    <property type="entry name" value="LMWPc"/>
    <property type="match status" value="1"/>
</dbReference>
<evidence type="ECO:0000256" key="1">
    <source>
        <dbReference type="ARBA" id="ARBA00022849"/>
    </source>
</evidence>
<name>A0A1H1NMR8_BRESA</name>
<gene>
    <name evidence="3" type="ORF">SAMN04489751_0995</name>
</gene>
<dbReference type="Pfam" id="PF01451">
    <property type="entry name" value="LMWPc"/>
    <property type="match status" value="1"/>
</dbReference>
<dbReference type="Proteomes" id="UP000199700">
    <property type="component" value="Chromosome"/>
</dbReference>
<proteinExistence type="predicted"/>
<protein>
    <submittedName>
        <fullName evidence="3">Arsenate reductase</fullName>
    </submittedName>
</protein>
<dbReference type="OrthoDB" id="9799372at2"/>
<reference evidence="3" key="1">
    <citation type="submission" date="2016-10" db="EMBL/GenBank/DDBJ databases">
        <authorList>
            <person name="Varghese N."/>
            <person name="Submissions S."/>
        </authorList>
    </citation>
    <scope>NUCLEOTIDE SEQUENCE [LARGE SCALE GENOMIC DNA]</scope>
    <source>
        <strain evidence="3">DSM 22082</strain>
    </source>
</reference>
<keyword evidence="4" id="KW-1185">Reference proteome</keyword>
<dbReference type="PANTHER" id="PTHR43428:SF1">
    <property type="entry name" value="ARSENATE REDUCTASE"/>
    <property type="match status" value="1"/>
</dbReference>
<dbReference type="CDD" id="cd16345">
    <property type="entry name" value="LMWP_ArsC"/>
    <property type="match status" value="1"/>
</dbReference>
<keyword evidence="1" id="KW-0059">Arsenical resistance</keyword>
<dbReference type="AlphaFoldDB" id="A0A1H1NMR8"/>
<dbReference type="RefSeq" id="WP_092103679.1">
    <property type="nucleotide sequence ID" value="NZ_LT629739.1"/>
</dbReference>
<dbReference type="GO" id="GO:0046685">
    <property type="term" value="P:response to arsenic-containing substance"/>
    <property type="evidence" value="ECO:0007669"/>
    <property type="project" value="UniProtKB-KW"/>
</dbReference>
<dbReference type="Gene3D" id="3.40.50.2300">
    <property type="match status" value="1"/>
</dbReference>